<reference evidence="4" key="2">
    <citation type="submission" date="2020-10" db="UniProtKB">
        <authorList>
            <consortium name="WormBaseParasite"/>
        </authorList>
    </citation>
    <scope>IDENTIFICATION</scope>
</reference>
<feature type="transmembrane region" description="Helical" evidence="2">
    <location>
        <begin position="22"/>
        <end position="48"/>
    </location>
</feature>
<feature type="region of interest" description="Disordered" evidence="1">
    <location>
        <begin position="303"/>
        <end position="326"/>
    </location>
</feature>
<dbReference type="Proteomes" id="UP000492821">
    <property type="component" value="Unassembled WGS sequence"/>
</dbReference>
<name>A0A7E4USQ2_PANRE</name>
<accession>A0A7E4USQ2</accession>
<feature type="compositionally biased region" description="Basic and acidic residues" evidence="1">
    <location>
        <begin position="163"/>
        <end position="174"/>
    </location>
</feature>
<dbReference type="WBParaSite" id="Pan_g12377.t1">
    <property type="protein sequence ID" value="Pan_g12377.t1"/>
    <property type="gene ID" value="Pan_g12377"/>
</dbReference>
<keyword evidence="2" id="KW-1133">Transmembrane helix</keyword>
<keyword evidence="3" id="KW-1185">Reference proteome</keyword>
<evidence type="ECO:0000313" key="3">
    <source>
        <dbReference type="Proteomes" id="UP000492821"/>
    </source>
</evidence>
<feature type="region of interest" description="Disordered" evidence="1">
    <location>
        <begin position="118"/>
        <end position="141"/>
    </location>
</feature>
<feature type="compositionally biased region" description="Basic residues" evidence="1">
    <location>
        <begin position="53"/>
        <end position="67"/>
    </location>
</feature>
<proteinExistence type="predicted"/>
<dbReference type="AlphaFoldDB" id="A0A7E4USQ2"/>
<feature type="compositionally biased region" description="Low complexity" evidence="1">
    <location>
        <begin position="75"/>
        <end position="85"/>
    </location>
</feature>
<evidence type="ECO:0000256" key="2">
    <source>
        <dbReference type="SAM" id="Phobius"/>
    </source>
</evidence>
<feature type="region of interest" description="Disordered" evidence="1">
    <location>
        <begin position="53"/>
        <end position="103"/>
    </location>
</feature>
<organism evidence="3 4">
    <name type="scientific">Panagrellus redivivus</name>
    <name type="common">Microworm</name>
    <dbReference type="NCBI Taxonomy" id="6233"/>
    <lineage>
        <taxon>Eukaryota</taxon>
        <taxon>Metazoa</taxon>
        <taxon>Ecdysozoa</taxon>
        <taxon>Nematoda</taxon>
        <taxon>Chromadorea</taxon>
        <taxon>Rhabditida</taxon>
        <taxon>Tylenchina</taxon>
        <taxon>Panagrolaimomorpha</taxon>
        <taxon>Panagrolaimoidea</taxon>
        <taxon>Panagrolaimidae</taxon>
        <taxon>Panagrellus</taxon>
    </lineage>
</organism>
<feature type="region of interest" description="Disordered" evidence="1">
    <location>
        <begin position="153"/>
        <end position="290"/>
    </location>
</feature>
<evidence type="ECO:0000313" key="4">
    <source>
        <dbReference type="WBParaSite" id="Pan_g12377.t1"/>
    </source>
</evidence>
<reference evidence="3" key="1">
    <citation type="journal article" date="2013" name="Genetics">
        <title>The draft genome and transcriptome of Panagrellus redivivus are shaped by the harsh demands of a free-living lifestyle.</title>
        <authorList>
            <person name="Srinivasan J."/>
            <person name="Dillman A.R."/>
            <person name="Macchietto M.G."/>
            <person name="Heikkinen L."/>
            <person name="Lakso M."/>
            <person name="Fracchia K.M."/>
            <person name="Antoshechkin I."/>
            <person name="Mortazavi A."/>
            <person name="Wong G."/>
            <person name="Sternberg P.W."/>
        </authorList>
    </citation>
    <scope>NUCLEOTIDE SEQUENCE [LARGE SCALE GENOMIC DNA]</scope>
    <source>
        <strain evidence="3">MT8872</strain>
    </source>
</reference>
<protein>
    <submittedName>
        <fullName evidence="4">Uncharacterized protein</fullName>
    </submittedName>
</protein>
<sequence>MNATTTRQALTLDVKDDTKNKVITVTLIVVFSVLGAFACLSLALYCIVKREKRRRRRKRKRARRPKMMRTPPGNAAAAHTASTATNVPDQAQKQRDSGPGRRKRTALKKLYVFVVGESTSESESNHSKHSEIYTNQKPTLKTEKEHVVMDIAPPISAEPIAGGDKKADADKERTTTPASTPKATGTPAKSPMIEETDATITPALEQSKAAKKGGKILPESGKSHKSTPAPSTGAIPSSQPQNTPTPATTLDQPESLKSTQSLTNLSLTKTSMSCKPRKHPPKDERFPKLQPGTVEYMAALCGEPPTKRDRYSGTMDGSDIVDLVNV</sequence>
<evidence type="ECO:0000256" key="1">
    <source>
        <dbReference type="SAM" id="MobiDB-lite"/>
    </source>
</evidence>
<keyword evidence="2" id="KW-0472">Membrane</keyword>
<keyword evidence="2" id="KW-0812">Transmembrane</keyword>
<feature type="compositionally biased region" description="Polar residues" evidence="1">
    <location>
        <begin position="226"/>
        <end position="273"/>
    </location>
</feature>